<evidence type="ECO:0000256" key="2">
    <source>
        <dbReference type="ARBA" id="ARBA00022692"/>
    </source>
</evidence>
<evidence type="ECO:0000256" key="8">
    <source>
        <dbReference type="SAM" id="Coils"/>
    </source>
</evidence>
<dbReference type="AlphaFoldDB" id="A0A4C1V238"/>
<comment type="similarity">
    <text evidence="1 7">Belongs to the MICOS complex subunit Mic60 family.</text>
</comment>
<evidence type="ECO:0000256" key="3">
    <source>
        <dbReference type="ARBA" id="ARBA00022792"/>
    </source>
</evidence>
<accession>A0A4C1V238</accession>
<dbReference type="EMBL" id="BGZK01000261">
    <property type="protein sequence ID" value="GBP32579.1"/>
    <property type="molecule type" value="Genomic_DNA"/>
</dbReference>
<comment type="caution">
    <text evidence="10">The sequence shown here is derived from an EMBL/GenBank/DDBJ whole genome shotgun (WGS) entry which is preliminary data.</text>
</comment>
<comment type="subcellular location">
    <subcellularLocation>
        <location evidence="7">Mitochondrion inner membrane</location>
        <topology evidence="7">Single-pass membrane protein</topology>
    </subcellularLocation>
</comment>
<evidence type="ECO:0000256" key="4">
    <source>
        <dbReference type="ARBA" id="ARBA00022989"/>
    </source>
</evidence>
<evidence type="ECO:0000256" key="6">
    <source>
        <dbReference type="ARBA" id="ARBA00023136"/>
    </source>
</evidence>
<dbReference type="PANTHER" id="PTHR15415">
    <property type="entry name" value="MITOFILIN"/>
    <property type="match status" value="1"/>
</dbReference>
<keyword evidence="3 7" id="KW-0999">Mitochondrion inner membrane</keyword>
<name>A0A4C1V238_EUMVA</name>
<feature type="compositionally biased region" description="Pro residues" evidence="9">
    <location>
        <begin position="289"/>
        <end position="300"/>
    </location>
</feature>
<dbReference type="SUPFAM" id="SSF101447">
    <property type="entry name" value="Formin homology 2 domain (FH2 domain)"/>
    <property type="match status" value="1"/>
</dbReference>
<dbReference type="STRING" id="151549.A0A4C1V238"/>
<evidence type="ECO:0000313" key="10">
    <source>
        <dbReference type="EMBL" id="GBP32579.1"/>
    </source>
</evidence>
<keyword evidence="5 7" id="KW-0496">Mitochondrion</keyword>
<organism evidence="10 11">
    <name type="scientific">Eumeta variegata</name>
    <name type="common">Bagworm moth</name>
    <name type="synonym">Eumeta japonica</name>
    <dbReference type="NCBI Taxonomy" id="151549"/>
    <lineage>
        <taxon>Eukaryota</taxon>
        <taxon>Metazoa</taxon>
        <taxon>Ecdysozoa</taxon>
        <taxon>Arthropoda</taxon>
        <taxon>Hexapoda</taxon>
        <taxon>Insecta</taxon>
        <taxon>Pterygota</taxon>
        <taxon>Neoptera</taxon>
        <taxon>Endopterygota</taxon>
        <taxon>Lepidoptera</taxon>
        <taxon>Glossata</taxon>
        <taxon>Ditrysia</taxon>
        <taxon>Tineoidea</taxon>
        <taxon>Psychidae</taxon>
        <taxon>Oiketicinae</taxon>
        <taxon>Eumeta</taxon>
    </lineage>
</organism>
<reference evidence="10 11" key="1">
    <citation type="journal article" date="2019" name="Commun. Biol.">
        <title>The bagworm genome reveals a unique fibroin gene that provides high tensile strength.</title>
        <authorList>
            <person name="Kono N."/>
            <person name="Nakamura H."/>
            <person name="Ohtoshi R."/>
            <person name="Tomita M."/>
            <person name="Numata K."/>
            <person name="Arakawa K."/>
        </authorList>
    </citation>
    <scope>NUCLEOTIDE SEQUENCE [LARGE SCALE GENOMIC DNA]</scope>
</reference>
<dbReference type="Proteomes" id="UP000299102">
    <property type="component" value="Unassembled WGS sequence"/>
</dbReference>
<evidence type="ECO:0000256" key="7">
    <source>
        <dbReference type="RuleBase" id="RU363000"/>
    </source>
</evidence>
<dbReference type="Pfam" id="PF09731">
    <property type="entry name" value="Mitofilin"/>
    <property type="match status" value="1"/>
</dbReference>
<evidence type="ECO:0000256" key="1">
    <source>
        <dbReference type="ARBA" id="ARBA00010877"/>
    </source>
</evidence>
<dbReference type="PANTHER" id="PTHR15415:SF7">
    <property type="entry name" value="MICOS COMPLEX SUBUNIT MIC60"/>
    <property type="match status" value="1"/>
</dbReference>
<feature type="coiled-coil region" evidence="8">
    <location>
        <begin position="544"/>
        <end position="579"/>
    </location>
</feature>
<evidence type="ECO:0000256" key="9">
    <source>
        <dbReference type="SAM" id="MobiDB-lite"/>
    </source>
</evidence>
<evidence type="ECO:0000256" key="5">
    <source>
        <dbReference type="ARBA" id="ARBA00023128"/>
    </source>
</evidence>
<keyword evidence="11" id="KW-1185">Reference proteome</keyword>
<keyword evidence="6" id="KW-0472">Membrane</keyword>
<dbReference type="GO" id="GO:0042407">
    <property type="term" value="P:cristae formation"/>
    <property type="evidence" value="ECO:0007669"/>
    <property type="project" value="TreeGrafter"/>
</dbReference>
<keyword evidence="2 7" id="KW-0812">Transmembrane</keyword>
<sequence>MIEGEWREWSNIEGLDHQNSYSLDEKQQLKLLLHICIFRLDYKALNLIQGRIGNLPEANRKYNFLSGLAILAPPRVYALSLGTGGTVLFTKCCLGGIYEDMFSKTPFLGRGLLPQFLLPPAFSTNPPTPMQPKEFTNNWFRSFSLSFLKAKFVVLVRSVQYEKQRDKYEGTKPEKCTPGPAPPRPKLLWGTLGVVVITGCAVVYARNSRNTRNWLADNAPWFDDFVSLAYQEEYTYEEYAMKKFKQLKTFLNQFFFGKEGSIASDIETMRSQDLDKVPPRFAKSEYSSKPPPPPPPPAPPATECAPLVNITKELVALERDVHEATKHAVDHFTKATAFCTAYTKNLCRVVEASVDSMDKNTFDALVTAQKERDTNEKTAKESAVKARLAIDTLDRLIKDGEVKANAETLKKTQCLLKKFKEDISVAEKLFEECMAKSSMADIYWNKVEAARDNYQKELRALFPGIDLSAKHLELKGDTDLLLYHMSRQVQYLQQKIAEMQVMAEDKLKKAIDCHDEKDIIEAKVDILMRKENIEKEKAYQQKSLEMLAEAHRQMKDQMKKQLELQQDMHDARMKKLESDMKNNLDKAVAERIEKERAIFKDKMAQILGKMQAIEQTLRNRAKAEEEARRAMTLWAAAEALLSTTRRITDRTSVRNEITALEKAAGKDNNLVMTILKSIPEEVKEMGVLTENALKQGFDRMEKTALKVALIGKEGAALPIYFLSWLQFKLLFTKLGAIPQDELDDKPADFTKLDTFEIMQRARYFMEHGDLHSALRYVNLLRGAPRAASQNWREAVKQHLELRQAALAVMAQASASAQAR</sequence>
<feature type="region of interest" description="Disordered" evidence="9">
    <location>
        <begin position="281"/>
        <end position="303"/>
    </location>
</feature>
<keyword evidence="4" id="KW-1133">Transmembrane helix</keyword>
<dbReference type="InterPro" id="IPR019133">
    <property type="entry name" value="MIC60"/>
</dbReference>
<protein>
    <recommendedName>
        <fullName evidence="7">MICOS complex subunit MIC60</fullName>
    </recommendedName>
    <alternativeName>
        <fullName evidence="7">Mitofilin</fullName>
    </alternativeName>
</protein>
<keyword evidence="8" id="KW-0175">Coiled coil</keyword>
<gene>
    <name evidence="10" type="primary">Mitofilin</name>
    <name evidence="10" type="ORF">EVAR_23991_1</name>
</gene>
<comment type="function">
    <text evidence="7">Component of the MICOS complex, a large protein complex of the mitochondrial inner membrane that plays crucial roles in the maintenance of crista junctions, inner membrane architecture, and formation of contact sites to the outer membrane.</text>
</comment>
<proteinExistence type="inferred from homology"/>
<dbReference type="GO" id="GO:0061617">
    <property type="term" value="C:MICOS complex"/>
    <property type="evidence" value="ECO:0007669"/>
    <property type="project" value="TreeGrafter"/>
</dbReference>
<dbReference type="OrthoDB" id="10261039at2759"/>
<evidence type="ECO:0000313" key="11">
    <source>
        <dbReference type="Proteomes" id="UP000299102"/>
    </source>
</evidence>
<comment type="subunit">
    <text evidence="7">Component of the mitochondrial contact site and cristae organizing system (MICOS) complex.</text>
</comment>